<dbReference type="PROSITE" id="PS50928">
    <property type="entry name" value="ABC_TM1"/>
    <property type="match status" value="1"/>
</dbReference>
<dbReference type="InterPro" id="IPR035906">
    <property type="entry name" value="MetI-like_sf"/>
</dbReference>
<evidence type="ECO:0000256" key="3">
    <source>
        <dbReference type="ARBA" id="ARBA00022475"/>
    </source>
</evidence>
<dbReference type="RefSeq" id="WP_282219461.1">
    <property type="nucleotide sequence ID" value="NZ_CP118246.1"/>
</dbReference>
<evidence type="ECO:0000256" key="7">
    <source>
        <dbReference type="RuleBase" id="RU363032"/>
    </source>
</evidence>
<accession>A0ABY7YP13</accession>
<dbReference type="CDD" id="cd06261">
    <property type="entry name" value="TM_PBP2"/>
    <property type="match status" value="1"/>
</dbReference>
<sequence length="385" mass="42732">MLDELGVDQPPPLLGWTFSDETARSKTGAITRFLDASFDAKAVLRENDAVWEGLKGAMGANEDSALFRQLRDDYRRGIVSRYDPSLVHAAEQAFAVLAQYGGSDLVGSGDQARRRNLLDWISKIDTPATDKPARRAPDNRALEYLSLPLLLLVWEVLAITFPNRLFPTPVAVGQELWLLATQGKLLSDLIKTLLRASTAFVVAMVLGTVLGILLGRQRRLDRLFSSWLLVGLNLPAIVVAIVLYIWLGLTELALISAVVINKVPLVTTNIREGVRSFAPEFDELALALRLPMDRKLRLIFLPQLLPFVLASARTGLSLIWKIVLVFEVLGSDGGVGYRVSLFFQFFDITGILAYTTAFILVVMALEHSIIRPIEQKVMQWRPDPA</sequence>
<gene>
    <name evidence="9" type="ORF">PSQ19_02305</name>
</gene>
<name>A0ABY7YP13_9HYPH</name>
<organism evidence="9 10">
    <name type="scientific">Devosia algicola</name>
    <dbReference type="NCBI Taxonomy" id="3026418"/>
    <lineage>
        <taxon>Bacteria</taxon>
        <taxon>Pseudomonadati</taxon>
        <taxon>Pseudomonadota</taxon>
        <taxon>Alphaproteobacteria</taxon>
        <taxon>Hyphomicrobiales</taxon>
        <taxon>Devosiaceae</taxon>
        <taxon>Devosia</taxon>
    </lineage>
</organism>
<keyword evidence="6 7" id="KW-0472">Membrane</keyword>
<protein>
    <submittedName>
        <fullName evidence="9">ABC transporter permease subunit</fullName>
    </submittedName>
</protein>
<keyword evidence="2 7" id="KW-0813">Transport</keyword>
<dbReference type="Pfam" id="PF00528">
    <property type="entry name" value="BPD_transp_1"/>
    <property type="match status" value="1"/>
</dbReference>
<dbReference type="SUPFAM" id="SSF161098">
    <property type="entry name" value="MetI-like"/>
    <property type="match status" value="1"/>
</dbReference>
<keyword evidence="3" id="KW-1003">Cell membrane</keyword>
<keyword evidence="5 7" id="KW-1133">Transmembrane helix</keyword>
<keyword evidence="4 7" id="KW-0812">Transmembrane</keyword>
<evidence type="ECO:0000256" key="6">
    <source>
        <dbReference type="ARBA" id="ARBA00023136"/>
    </source>
</evidence>
<evidence type="ECO:0000256" key="1">
    <source>
        <dbReference type="ARBA" id="ARBA00004651"/>
    </source>
</evidence>
<evidence type="ECO:0000313" key="9">
    <source>
        <dbReference type="EMBL" id="WDR03059.1"/>
    </source>
</evidence>
<feature type="transmembrane region" description="Helical" evidence="7">
    <location>
        <begin position="342"/>
        <end position="365"/>
    </location>
</feature>
<comment type="subcellular location">
    <subcellularLocation>
        <location evidence="1 7">Cell membrane</location>
        <topology evidence="1 7">Multi-pass membrane protein</topology>
    </subcellularLocation>
</comment>
<keyword evidence="10" id="KW-1185">Reference proteome</keyword>
<comment type="similarity">
    <text evidence="7">Belongs to the binding-protein-dependent transport system permease family.</text>
</comment>
<proteinExistence type="inferred from homology"/>
<dbReference type="PANTHER" id="PTHR30151:SF38">
    <property type="entry name" value="ALIPHATIC SULFONATES TRANSPORT PERMEASE PROTEIN SSUC-RELATED"/>
    <property type="match status" value="1"/>
</dbReference>
<dbReference type="PANTHER" id="PTHR30151">
    <property type="entry name" value="ALKANE SULFONATE ABC TRANSPORTER-RELATED, MEMBRANE SUBUNIT"/>
    <property type="match status" value="1"/>
</dbReference>
<evidence type="ECO:0000256" key="2">
    <source>
        <dbReference type="ARBA" id="ARBA00022448"/>
    </source>
</evidence>
<reference evidence="9 10" key="1">
    <citation type="submission" date="2023-02" db="EMBL/GenBank/DDBJ databases">
        <title>Devosia algicola sp. nov., isolated from the phycosphere of marine algae.</title>
        <authorList>
            <person name="Kim J.M."/>
            <person name="Lee J.K."/>
            <person name="Choi B.J."/>
            <person name="Bayburt H."/>
            <person name="Jeon C.O."/>
        </authorList>
    </citation>
    <scope>NUCLEOTIDE SEQUENCE [LARGE SCALE GENOMIC DNA]</scope>
    <source>
        <strain evidence="9 10">G20-9</strain>
    </source>
</reference>
<dbReference type="Proteomes" id="UP001220530">
    <property type="component" value="Chromosome"/>
</dbReference>
<feature type="domain" description="ABC transmembrane type-1" evidence="8">
    <location>
        <begin position="189"/>
        <end position="371"/>
    </location>
</feature>
<dbReference type="EMBL" id="CP118246">
    <property type="protein sequence ID" value="WDR03059.1"/>
    <property type="molecule type" value="Genomic_DNA"/>
</dbReference>
<evidence type="ECO:0000256" key="5">
    <source>
        <dbReference type="ARBA" id="ARBA00022989"/>
    </source>
</evidence>
<dbReference type="Gene3D" id="1.10.3720.10">
    <property type="entry name" value="MetI-like"/>
    <property type="match status" value="1"/>
</dbReference>
<evidence type="ECO:0000313" key="10">
    <source>
        <dbReference type="Proteomes" id="UP001220530"/>
    </source>
</evidence>
<feature type="transmembrane region" description="Helical" evidence="7">
    <location>
        <begin position="193"/>
        <end position="215"/>
    </location>
</feature>
<dbReference type="InterPro" id="IPR000515">
    <property type="entry name" value="MetI-like"/>
</dbReference>
<evidence type="ECO:0000256" key="4">
    <source>
        <dbReference type="ARBA" id="ARBA00022692"/>
    </source>
</evidence>
<evidence type="ECO:0000259" key="8">
    <source>
        <dbReference type="PROSITE" id="PS50928"/>
    </source>
</evidence>
<feature type="transmembrane region" description="Helical" evidence="7">
    <location>
        <begin position="227"/>
        <end position="246"/>
    </location>
</feature>